<dbReference type="SUPFAM" id="SSF52172">
    <property type="entry name" value="CheY-like"/>
    <property type="match status" value="1"/>
</dbReference>
<dbReference type="GO" id="GO:0000160">
    <property type="term" value="P:phosphorelay signal transduction system"/>
    <property type="evidence" value="ECO:0007669"/>
    <property type="project" value="InterPro"/>
</dbReference>
<name>A0A365YT54_9PROT</name>
<dbReference type="InterPro" id="IPR050595">
    <property type="entry name" value="Bact_response_regulator"/>
</dbReference>
<protein>
    <submittedName>
        <fullName evidence="4">Response regulator</fullName>
    </submittedName>
</protein>
<feature type="modified residue" description="4-aspartylphosphate" evidence="2">
    <location>
        <position position="56"/>
    </location>
</feature>
<evidence type="ECO:0000259" key="3">
    <source>
        <dbReference type="PROSITE" id="PS50110"/>
    </source>
</evidence>
<dbReference type="EMBL" id="QEXL01000021">
    <property type="protein sequence ID" value="RBM05253.1"/>
    <property type="molecule type" value="Genomic_DNA"/>
</dbReference>
<dbReference type="Proteomes" id="UP000252680">
    <property type="component" value="Unassembled WGS sequence"/>
</dbReference>
<dbReference type="AlphaFoldDB" id="A0A365YT54"/>
<gene>
    <name evidence="4" type="ORF">NJLHNGOC_13865</name>
</gene>
<dbReference type="OrthoDB" id="7278751at2"/>
<organism evidence="4 5">
    <name type="scientific">Novacetimonas cocois</name>
    <dbReference type="NCBI Taxonomy" id="1747507"/>
    <lineage>
        <taxon>Bacteria</taxon>
        <taxon>Pseudomonadati</taxon>
        <taxon>Pseudomonadota</taxon>
        <taxon>Alphaproteobacteria</taxon>
        <taxon>Acetobacterales</taxon>
        <taxon>Acetobacteraceae</taxon>
        <taxon>Novacetimonas</taxon>
    </lineage>
</organism>
<dbReference type="InterPro" id="IPR011006">
    <property type="entry name" value="CheY-like_superfamily"/>
</dbReference>
<dbReference type="PROSITE" id="PS50110">
    <property type="entry name" value="RESPONSE_REGULATORY"/>
    <property type="match status" value="1"/>
</dbReference>
<keyword evidence="1 2" id="KW-0597">Phosphoprotein</keyword>
<feature type="domain" description="Response regulatory" evidence="3">
    <location>
        <begin position="7"/>
        <end position="114"/>
    </location>
</feature>
<dbReference type="Pfam" id="PF00072">
    <property type="entry name" value="Response_reg"/>
    <property type="match status" value="1"/>
</dbReference>
<comment type="caution">
    <text evidence="4">The sequence shown here is derived from an EMBL/GenBank/DDBJ whole genome shotgun (WGS) entry which is preliminary data.</text>
</comment>
<evidence type="ECO:0000313" key="5">
    <source>
        <dbReference type="Proteomes" id="UP000252680"/>
    </source>
</evidence>
<proteinExistence type="predicted"/>
<dbReference type="PANTHER" id="PTHR44591:SF23">
    <property type="entry name" value="CHEY SUBFAMILY"/>
    <property type="match status" value="1"/>
</dbReference>
<evidence type="ECO:0000313" key="4">
    <source>
        <dbReference type="EMBL" id="RBM05253.1"/>
    </source>
</evidence>
<accession>A0A365YT54</accession>
<dbReference type="SMART" id="SM00448">
    <property type="entry name" value="REC"/>
    <property type="match status" value="1"/>
</dbReference>
<dbReference type="InterPro" id="IPR001789">
    <property type="entry name" value="Sig_transdc_resp-reg_receiver"/>
</dbReference>
<sequence length="124" mass="13549">MTQHTRHILVVEDEDMIANLLLTVLETSGFQVTTCPDTASAMTRLAHETFDATLVDLTLPDGAPDRVIDALRARNVPVIVISGDPDRLARYPDLPALSKPFRMKTLLARLEACLAEGMPTPSIP</sequence>
<keyword evidence="5" id="KW-1185">Reference proteome</keyword>
<dbReference type="Gene3D" id="3.40.50.2300">
    <property type="match status" value="1"/>
</dbReference>
<evidence type="ECO:0000256" key="1">
    <source>
        <dbReference type="ARBA" id="ARBA00022553"/>
    </source>
</evidence>
<evidence type="ECO:0000256" key="2">
    <source>
        <dbReference type="PROSITE-ProRule" id="PRU00169"/>
    </source>
</evidence>
<dbReference type="PANTHER" id="PTHR44591">
    <property type="entry name" value="STRESS RESPONSE REGULATOR PROTEIN 1"/>
    <property type="match status" value="1"/>
</dbReference>
<reference evidence="4 5" key="1">
    <citation type="submission" date="2018-05" db="EMBL/GenBank/DDBJ databases">
        <title>Komagataeibacter cocois sp. nov., for a novel cellulose- producing strain isolated from coconut milk.</title>
        <authorList>
            <person name="Liu L."/>
            <person name="Wang Y."/>
            <person name="Liu S."/>
            <person name="Bi J."/>
            <person name="Chen H."/>
            <person name="Deng J."/>
            <person name="Zhang C."/>
            <person name="Hu Q."/>
            <person name="Li C."/>
        </authorList>
    </citation>
    <scope>NUCLEOTIDE SEQUENCE [LARGE SCALE GENOMIC DNA]</scope>
    <source>
        <strain evidence="4 5">WE7</strain>
    </source>
</reference>
<dbReference type="RefSeq" id="WP_113596895.1">
    <property type="nucleotide sequence ID" value="NZ_QEXL01000021.1"/>
</dbReference>